<dbReference type="Pfam" id="PF11827">
    <property type="entry name" value="DUF3347"/>
    <property type="match status" value="1"/>
</dbReference>
<evidence type="ECO:0000259" key="1">
    <source>
        <dbReference type="Pfam" id="PF11827"/>
    </source>
</evidence>
<gene>
    <name evidence="3" type="ORF">OJ995_08890</name>
</gene>
<dbReference type="PROSITE" id="PS51257">
    <property type="entry name" value="PROKAR_LIPOPROTEIN"/>
    <property type="match status" value="1"/>
</dbReference>
<comment type="caution">
    <text evidence="3">The sequence shown here is derived from an EMBL/GenBank/DDBJ whole genome shotgun (WGS) entry which is preliminary data.</text>
</comment>
<proteinExistence type="predicted"/>
<dbReference type="Pfam" id="PF19335">
    <property type="entry name" value="HMBD"/>
    <property type="match status" value="1"/>
</dbReference>
<feature type="domain" description="DUF3347" evidence="1">
    <location>
        <begin position="117"/>
        <end position="210"/>
    </location>
</feature>
<name>A0ABT3EJN0_9FLAO</name>
<sequence>MKKVVILIALVTTLISCNKTTKSEGVESTSTENNMSDTQKDQLFACPMHPEVTGKKGENCSKCGMELTEPVAQAKSEHNHNDGLHEHKDTTKLKTNEAEKKVVEAEIAKSPFSIKEIVTNYLKIKNALTKDDAKTAAIAGNSLFKVMASTNTNALTPSQKKEYIDIVDDAKEHAEHIGKNAGKIDHQREHFAILSKDINDLIKMFGTDQKLYQDYCPMYNDGKGALWISETKEIKNPFYGSQMLTCGSLKKTL</sequence>
<reference evidence="3" key="1">
    <citation type="submission" date="2022-10" db="EMBL/GenBank/DDBJ databases">
        <title>Flavobacterium sp. nov., a bacterium isolated from lake sediment.</title>
        <authorList>
            <person name="Qu J.-H."/>
        </authorList>
    </citation>
    <scope>NUCLEOTIDE SEQUENCE</scope>
    <source>
        <strain evidence="3">TH16-21</strain>
    </source>
</reference>
<dbReference type="InterPro" id="IPR045800">
    <property type="entry name" value="HMBD"/>
</dbReference>
<evidence type="ECO:0000259" key="2">
    <source>
        <dbReference type="Pfam" id="PF19335"/>
    </source>
</evidence>
<evidence type="ECO:0000313" key="4">
    <source>
        <dbReference type="Proteomes" id="UP001165677"/>
    </source>
</evidence>
<protein>
    <submittedName>
        <fullName evidence="3">DUF3347 domain-containing protein</fullName>
    </submittedName>
</protein>
<evidence type="ECO:0000313" key="3">
    <source>
        <dbReference type="EMBL" id="MCW1148334.1"/>
    </source>
</evidence>
<dbReference type="InterPro" id="IPR021782">
    <property type="entry name" value="DUF3347"/>
</dbReference>
<dbReference type="EMBL" id="JAPCIO010000005">
    <property type="protein sequence ID" value="MCW1148334.1"/>
    <property type="molecule type" value="Genomic_DNA"/>
</dbReference>
<accession>A0ABT3EJN0</accession>
<feature type="domain" description="Heavy metal binding" evidence="2">
    <location>
        <begin position="45"/>
        <end position="69"/>
    </location>
</feature>
<keyword evidence="4" id="KW-1185">Reference proteome</keyword>
<dbReference type="RefSeq" id="WP_264369091.1">
    <property type="nucleotide sequence ID" value="NZ_JAPCIO010000005.1"/>
</dbReference>
<organism evidence="3 4">
    <name type="scientific">Flavobacterium lacisediminis</name>
    <dbReference type="NCBI Taxonomy" id="2989705"/>
    <lineage>
        <taxon>Bacteria</taxon>
        <taxon>Pseudomonadati</taxon>
        <taxon>Bacteroidota</taxon>
        <taxon>Flavobacteriia</taxon>
        <taxon>Flavobacteriales</taxon>
        <taxon>Flavobacteriaceae</taxon>
        <taxon>Flavobacterium</taxon>
    </lineage>
</organism>
<dbReference type="Proteomes" id="UP001165677">
    <property type="component" value="Unassembled WGS sequence"/>
</dbReference>